<protein>
    <submittedName>
        <fullName evidence="1">Uncharacterized protein</fullName>
    </submittedName>
</protein>
<organism evidence="1 2">
    <name type="scientific">Ruegeria pomeroyi</name>
    <dbReference type="NCBI Taxonomy" id="89184"/>
    <lineage>
        <taxon>Bacteria</taxon>
        <taxon>Pseudomonadati</taxon>
        <taxon>Pseudomonadota</taxon>
        <taxon>Alphaproteobacteria</taxon>
        <taxon>Rhodobacterales</taxon>
        <taxon>Roseobacteraceae</taxon>
        <taxon>Ruegeria</taxon>
    </lineage>
</organism>
<evidence type="ECO:0000313" key="2">
    <source>
        <dbReference type="Proteomes" id="UP000565723"/>
    </source>
</evidence>
<comment type="caution">
    <text evidence="1">The sequence shown here is derived from an EMBL/GenBank/DDBJ whole genome shotgun (WGS) entry which is preliminary data.</text>
</comment>
<reference evidence="1 2" key="1">
    <citation type="journal article" date="2020" name="Proc. Natl. Acad. Sci. U.S.A.">
        <title>Ecological drivers of bacterial community assembly in synthetic phycospheres.</title>
        <authorList>
            <person name="Fu H."/>
            <person name="Uchimiya M."/>
            <person name="Gore J."/>
            <person name="Moran M.A."/>
        </authorList>
    </citation>
    <scope>NUCLEOTIDE SEQUENCE [LARGE SCALE GENOMIC DNA]</scope>
    <source>
        <strain evidence="1">HF-Din03</strain>
    </source>
</reference>
<evidence type="ECO:0000313" key="1">
    <source>
        <dbReference type="EMBL" id="NVK97802.1"/>
    </source>
</evidence>
<dbReference type="EMBL" id="JABXIY010000033">
    <property type="protein sequence ID" value="NVK97802.1"/>
    <property type="molecule type" value="Genomic_DNA"/>
</dbReference>
<name>A0A850LJR9_9RHOB</name>
<sequence length="150" mass="16682">MANLTTQIRIENRTKTMIDQFWLYACIYSETPSDAINHYSVALAPGQHRNIGQLSYDQSARSILLCPSLVLAGTSGSTALMTWQYKLRNPLTSSISLEYDHLSVIFTNIDTDAAYFDIYAFSENAETPETGTPFSLGYRLSQCGSSSNPF</sequence>
<dbReference type="RefSeq" id="WP_144084107.1">
    <property type="nucleotide sequence ID" value="NZ_JABXIY010000033.1"/>
</dbReference>
<accession>A0A850LJR9</accession>
<proteinExistence type="predicted"/>
<dbReference type="Proteomes" id="UP000565723">
    <property type="component" value="Unassembled WGS sequence"/>
</dbReference>
<gene>
    <name evidence="1" type="ORF">HW564_12795</name>
</gene>
<dbReference type="AlphaFoldDB" id="A0A850LJR9"/>